<comment type="caution">
    <text evidence="2">The sequence shown here is derived from an EMBL/GenBank/DDBJ whole genome shotgun (WGS) entry which is preliminary data.</text>
</comment>
<feature type="domain" description="HTH cro/C1-type" evidence="1">
    <location>
        <begin position="5"/>
        <end position="68"/>
    </location>
</feature>
<protein>
    <submittedName>
        <fullName evidence="2">Helix-turn-helix domain-containing protein</fullName>
    </submittedName>
</protein>
<organism evidence="2 3">
    <name type="scientific">Limnovirga soli</name>
    <dbReference type="NCBI Taxonomy" id="2656915"/>
    <lineage>
        <taxon>Bacteria</taxon>
        <taxon>Pseudomonadati</taxon>
        <taxon>Bacteroidota</taxon>
        <taxon>Chitinophagia</taxon>
        <taxon>Chitinophagales</taxon>
        <taxon>Chitinophagaceae</taxon>
        <taxon>Limnovirga</taxon>
    </lineage>
</organism>
<evidence type="ECO:0000259" key="1">
    <source>
        <dbReference type="Pfam" id="PF13443"/>
    </source>
</evidence>
<evidence type="ECO:0000313" key="3">
    <source>
        <dbReference type="Proteomes" id="UP000598971"/>
    </source>
</evidence>
<reference evidence="2" key="1">
    <citation type="submission" date="2019-10" db="EMBL/GenBank/DDBJ databases">
        <title>Draft genome sequence of Panacibacter sp. KCS-6.</title>
        <authorList>
            <person name="Yim K.J."/>
        </authorList>
    </citation>
    <scope>NUCLEOTIDE SEQUENCE</scope>
    <source>
        <strain evidence="2">KCS-6</strain>
    </source>
</reference>
<evidence type="ECO:0000313" key="2">
    <source>
        <dbReference type="EMBL" id="NNV53962.1"/>
    </source>
</evidence>
<dbReference type="InterPro" id="IPR001387">
    <property type="entry name" value="Cro/C1-type_HTH"/>
</dbReference>
<proteinExistence type="predicted"/>
<dbReference type="Proteomes" id="UP000598971">
    <property type="component" value="Unassembled WGS sequence"/>
</dbReference>
<sequence length="111" mass="12545">MLVLNIKNLCRLRGIPHPQKALIQAGISDKVATQYLKGNKSTILLAHIEILCKLLNCRPDNLFAWQPDTPADDQPNHPLQGIRIRPLANALHHLQQMTVEEAEALLRSREM</sequence>
<keyword evidence="3" id="KW-1185">Reference proteome</keyword>
<accession>A0A8J8FC44</accession>
<gene>
    <name evidence="2" type="ORF">GD597_00735</name>
</gene>
<dbReference type="RefSeq" id="WP_171605877.1">
    <property type="nucleotide sequence ID" value="NZ_WHPF01000001.1"/>
</dbReference>
<dbReference type="AlphaFoldDB" id="A0A8J8FC44"/>
<name>A0A8J8FC44_9BACT</name>
<dbReference type="EMBL" id="WHPF01000001">
    <property type="protein sequence ID" value="NNV53962.1"/>
    <property type="molecule type" value="Genomic_DNA"/>
</dbReference>
<dbReference type="Pfam" id="PF13443">
    <property type="entry name" value="HTH_26"/>
    <property type="match status" value="1"/>
</dbReference>